<sequence>MSSVLSHKKDQEHVRTSLSDSCPASSAASSRSLRHERLLRLGSSGSPDVSNDTSTNHAESYFLQRENRLSAKKRAEEEKMNSDYKKILPQRAEKINRNGFDRFVKKMYEKAVATNQRLKSRLETSKQELSEIQDRLQRTQNGKPDDGSNMLEAEKKESWSLKMKISDMEEQLKVKADLKMENQRLKDENGALIRVITKLSK</sequence>
<reference evidence="7" key="1">
    <citation type="submission" date="2016-05" db="EMBL/GenBank/DDBJ databases">
        <authorList>
            <person name="Lavstsen T."/>
            <person name="Jespersen J.S."/>
        </authorList>
    </citation>
    <scope>NUCLEOTIDE SEQUENCE</scope>
    <source>
        <tissue evidence="7">Brain</tissue>
    </source>
</reference>
<reference evidence="7" key="2">
    <citation type="submission" date="2016-06" db="EMBL/GenBank/DDBJ databases">
        <title>The genome of a short-lived fish provides insights into sex chromosome evolution and the genetic control of aging.</title>
        <authorList>
            <person name="Reichwald K."/>
            <person name="Felder M."/>
            <person name="Petzold A."/>
            <person name="Koch P."/>
            <person name="Groth M."/>
            <person name="Platzer M."/>
        </authorList>
    </citation>
    <scope>NUCLEOTIDE SEQUENCE</scope>
    <source>
        <tissue evidence="7">Brain</tissue>
    </source>
</reference>
<feature type="compositionally biased region" description="Polar residues" evidence="5">
    <location>
        <begin position="47"/>
        <end position="58"/>
    </location>
</feature>
<evidence type="ECO:0000256" key="5">
    <source>
        <dbReference type="SAM" id="MobiDB-lite"/>
    </source>
</evidence>
<evidence type="ECO:0000256" key="3">
    <source>
        <dbReference type="ARBA" id="ARBA00023043"/>
    </source>
</evidence>
<name>A0A1A7X2Z1_9TELE</name>
<dbReference type="GO" id="GO:0019901">
    <property type="term" value="F:protein kinase binding"/>
    <property type="evidence" value="ECO:0007669"/>
    <property type="project" value="InterPro"/>
</dbReference>
<evidence type="ECO:0000256" key="2">
    <source>
        <dbReference type="ARBA" id="ARBA00022737"/>
    </source>
</evidence>
<dbReference type="InterPro" id="IPR051226">
    <property type="entry name" value="PP1_Regulatory_Subunit"/>
</dbReference>
<gene>
    <name evidence="7" type="primary">PPP1R12B</name>
</gene>
<evidence type="ECO:0000256" key="4">
    <source>
        <dbReference type="SAM" id="Coils"/>
    </source>
</evidence>
<feature type="region of interest" description="Disordered" evidence="5">
    <location>
        <begin position="1"/>
        <end position="67"/>
    </location>
</feature>
<keyword evidence="1" id="KW-0217">Developmental protein</keyword>
<feature type="coiled-coil region" evidence="4">
    <location>
        <begin position="168"/>
        <end position="195"/>
    </location>
</feature>
<accession>A0A1A7X2Z1</accession>
<dbReference type="GO" id="GO:0004857">
    <property type="term" value="F:enzyme inhibitor activity"/>
    <property type="evidence" value="ECO:0007669"/>
    <property type="project" value="TreeGrafter"/>
</dbReference>
<evidence type="ECO:0000259" key="6">
    <source>
        <dbReference type="Pfam" id="PF15898"/>
    </source>
</evidence>
<proteinExistence type="predicted"/>
<keyword evidence="3" id="KW-0040">ANK repeat</keyword>
<keyword evidence="4" id="KW-0175">Coiled coil</keyword>
<evidence type="ECO:0000313" key="7">
    <source>
        <dbReference type="EMBL" id="SBP12472.1"/>
    </source>
</evidence>
<dbReference type="AlphaFoldDB" id="A0A1A7X2Z1"/>
<protein>
    <submittedName>
        <fullName evidence="7">Protein phosphatase 1, regulatory subunit 12B</fullName>
    </submittedName>
</protein>
<dbReference type="EMBL" id="HADW01011072">
    <property type="protein sequence ID" value="SBP12472.1"/>
    <property type="molecule type" value="Transcribed_RNA"/>
</dbReference>
<dbReference type="Gene3D" id="6.10.250.1820">
    <property type="match status" value="1"/>
</dbReference>
<dbReference type="Pfam" id="PF15898">
    <property type="entry name" value="PRKG1_interact"/>
    <property type="match status" value="1"/>
</dbReference>
<keyword evidence="2" id="KW-0677">Repeat</keyword>
<evidence type="ECO:0000256" key="1">
    <source>
        <dbReference type="ARBA" id="ARBA00022473"/>
    </source>
</evidence>
<dbReference type="PANTHER" id="PTHR24179">
    <property type="entry name" value="PROTEIN PHOSPHATASE 1 REGULATORY SUBUNIT 12"/>
    <property type="match status" value="1"/>
</dbReference>
<dbReference type="PANTHER" id="PTHR24179:SF21">
    <property type="entry name" value="MYOSIN BINDING SUBUNIT, ISOFORM O"/>
    <property type="match status" value="1"/>
</dbReference>
<feature type="compositionally biased region" description="Low complexity" evidence="5">
    <location>
        <begin position="17"/>
        <end position="31"/>
    </location>
</feature>
<dbReference type="GO" id="GO:0005737">
    <property type="term" value="C:cytoplasm"/>
    <property type="evidence" value="ECO:0007669"/>
    <property type="project" value="TreeGrafter"/>
</dbReference>
<organism evidence="7">
    <name type="scientific">Iconisemion striatum</name>
    <dbReference type="NCBI Taxonomy" id="60296"/>
    <lineage>
        <taxon>Eukaryota</taxon>
        <taxon>Metazoa</taxon>
        <taxon>Chordata</taxon>
        <taxon>Craniata</taxon>
        <taxon>Vertebrata</taxon>
        <taxon>Euteleostomi</taxon>
        <taxon>Actinopterygii</taxon>
        <taxon>Neopterygii</taxon>
        <taxon>Teleostei</taxon>
        <taxon>Neoteleostei</taxon>
        <taxon>Acanthomorphata</taxon>
        <taxon>Ovalentaria</taxon>
        <taxon>Atherinomorphae</taxon>
        <taxon>Cyprinodontiformes</taxon>
        <taxon>Nothobranchiidae</taxon>
        <taxon>Iconisemion</taxon>
    </lineage>
</organism>
<dbReference type="GO" id="GO:0019208">
    <property type="term" value="F:phosphatase regulator activity"/>
    <property type="evidence" value="ECO:0007669"/>
    <property type="project" value="TreeGrafter"/>
</dbReference>
<dbReference type="InterPro" id="IPR031775">
    <property type="entry name" value="PRKG1_interact"/>
</dbReference>
<feature type="coiled-coil region" evidence="4">
    <location>
        <begin position="108"/>
        <end position="142"/>
    </location>
</feature>
<feature type="domain" description="cGMP-dependent protein kinase interacting" evidence="6">
    <location>
        <begin position="105"/>
        <end position="201"/>
    </location>
</feature>